<reference evidence="1" key="1">
    <citation type="submission" date="2022-10" db="EMBL/GenBank/DDBJ databases">
        <authorList>
            <person name="Chen Y."/>
            <person name="Dougan E. K."/>
            <person name="Chan C."/>
            <person name="Rhodes N."/>
            <person name="Thang M."/>
        </authorList>
    </citation>
    <scope>NUCLEOTIDE SEQUENCE</scope>
</reference>
<dbReference type="AlphaFoldDB" id="A0A9P1D8I7"/>
<evidence type="ECO:0000313" key="3">
    <source>
        <dbReference type="Proteomes" id="UP001152797"/>
    </source>
</evidence>
<reference evidence="2" key="2">
    <citation type="submission" date="2024-04" db="EMBL/GenBank/DDBJ databases">
        <authorList>
            <person name="Chen Y."/>
            <person name="Shah S."/>
            <person name="Dougan E. K."/>
            <person name="Thang M."/>
            <person name="Chan C."/>
        </authorList>
    </citation>
    <scope>NUCLEOTIDE SEQUENCE [LARGE SCALE GENOMIC DNA]</scope>
</reference>
<name>A0A9P1D8I7_9DINO</name>
<evidence type="ECO:0000313" key="1">
    <source>
        <dbReference type="EMBL" id="CAI4004487.1"/>
    </source>
</evidence>
<gene>
    <name evidence="1" type="ORF">C1SCF055_LOCUS30271</name>
</gene>
<dbReference type="EMBL" id="CAMXCT020003446">
    <property type="protein sequence ID" value="CAL1157862.1"/>
    <property type="molecule type" value="Genomic_DNA"/>
</dbReference>
<keyword evidence="3" id="KW-1185">Reference proteome</keyword>
<accession>A0A9P1D8I7</accession>
<feature type="non-terminal residue" evidence="1">
    <location>
        <position position="1"/>
    </location>
</feature>
<sequence length="166" mass="18208">DLLALTEHFVAGAMEDSKFVAKDHEDGKPPEREEVEAMQKNRVEHWQGMLHGAHSMVSGQDTVPNPFRAAILAKMGFTGDGIPVAQLPLRANCNTFSFQSLLDENTAATLAIMELERAYPDLLEHTRLLAPSAQVDPIIEEATEFAAETVPGTFAEAFAWFLKAIS</sequence>
<proteinExistence type="predicted"/>
<organism evidence="1">
    <name type="scientific">Cladocopium goreaui</name>
    <dbReference type="NCBI Taxonomy" id="2562237"/>
    <lineage>
        <taxon>Eukaryota</taxon>
        <taxon>Sar</taxon>
        <taxon>Alveolata</taxon>
        <taxon>Dinophyceae</taxon>
        <taxon>Suessiales</taxon>
        <taxon>Symbiodiniaceae</taxon>
        <taxon>Cladocopium</taxon>
    </lineage>
</organism>
<evidence type="ECO:0000313" key="2">
    <source>
        <dbReference type="EMBL" id="CAL1157862.1"/>
    </source>
</evidence>
<comment type="caution">
    <text evidence="1">The sequence shown here is derived from an EMBL/GenBank/DDBJ whole genome shotgun (WGS) entry which is preliminary data.</text>
</comment>
<dbReference type="Proteomes" id="UP001152797">
    <property type="component" value="Unassembled WGS sequence"/>
</dbReference>
<protein>
    <submittedName>
        <fullName evidence="1">Uncharacterized protein</fullName>
    </submittedName>
</protein>
<dbReference type="EMBL" id="CAMXCT030003446">
    <property type="protein sequence ID" value="CAL4791799.1"/>
    <property type="molecule type" value="Genomic_DNA"/>
</dbReference>
<dbReference type="EMBL" id="CAMXCT010003446">
    <property type="protein sequence ID" value="CAI4004487.1"/>
    <property type="molecule type" value="Genomic_DNA"/>
</dbReference>